<sequence length="36" mass="4158">MGSVPKIIQLVNGMVSYMYYMLKNKNMFSLHLYSVG</sequence>
<accession>A0A0A9A894</accession>
<organism evidence="1">
    <name type="scientific">Arundo donax</name>
    <name type="common">Giant reed</name>
    <name type="synonym">Donax arundinaceus</name>
    <dbReference type="NCBI Taxonomy" id="35708"/>
    <lineage>
        <taxon>Eukaryota</taxon>
        <taxon>Viridiplantae</taxon>
        <taxon>Streptophyta</taxon>
        <taxon>Embryophyta</taxon>
        <taxon>Tracheophyta</taxon>
        <taxon>Spermatophyta</taxon>
        <taxon>Magnoliopsida</taxon>
        <taxon>Liliopsida</taxon>
        <taxon>Poales</taxon>
        <taxon>Poaceae</taxon>
        <taxon>PACMAD clade</taxon>
        <taxon>Arundinoideae</taxon>
        <taxon>Arundineae</taxon>
        <taxon>Arundo</taxon>
    </lineage>
</organism>
<reference evidence="1" key="2">
    <citation type="journal article" date="2015" name="Data Brief">
        <title>Shoot transcriptome of the giant reed, Arundo donax.</title>
        <authorList>
            <person name="Barrero R.A."/>
            <person name="Guerrero F.D."/>
            <person name="Moolhuijzen P."/>
            <person name="Goolsby J.A."/>
            <person name="Tidwell J."/>
            <person name="Bellgard S.E."/>
            <person name="Bellgard M.I."/>
        </authorList>
    </citation>
    <scope>NUCLEOTIDE SEQUENCE</scope>
    <source>
        <tissue evidence="1">Shoot tissue taken approximately 20 cm above the soil surface</tissue>
    </source>
</reference>
<dbReference type="AlphaFoldDB" id="A0A0A9A894"/>
<evidence type="ECO:0000313" key="1">
    <source>
        <dbReference type="EMBL" id="JAD46118.1"/>
    </source>
</evidence>
<reference evidence="1" key="1">
    <citation type="submission" date="2014-09" db="EMBL/GenBank/DDBJ databases">
        <authorList>
            <person name="Magalhaes I.L.F."/>
            <person name="Oliveira U."/>
            <person name="Santos F.R."/>
            <person name="Vidigal T.H.D.A."/>
            <person name="Brescovit A.D."/>
            <person name="Santos A.J."/>
        </authorList>
    </citation>
    <scope>NUCLEOTIDE SEQUENCE</scope>
    <source>
        <tissue evidence="1">Shoot tissue taken approximately 20 cm above the soil surface</tissue>
    </source>
</reference>
<name>A0A0A9A894_ARUDO</name>
<proteinExistence type="predicted"/>
<protein>
    <submittedName>
        <fullName evidence="1">Uncharacterized protein</fullName>
    </submittedName>
</protein>
<dbReference type="EMBL" id="GBRH01251777">
    <property type="protein sequence ID" value="JAD46118.1"/>
    <property type="molecule type" value="Transcribed_RNA"/>
</dbReference>